<dbReference type="Pfam" id="PF03949">
    <property type="entry name" value="Malic_M"/>
    <property type="match status" value="1"/>
</dbReference>
<evidence type="ECO:0000259" key="8">
    <source>
        <dbReference type="SMART" id="SM00919"/>
    </source>
</evidence>
<dbReference type="InterPro" id="IPR036291">
    <property type="entry name" value="NAD(P)-bd_dom_sf"/>
</dbReference>
<dbReference type="InterPro" id="IPR012301">
    <property type="entry name" value="Malic_N_dom"/>
</dbReference>
<dbReference type="GO" id="GO:0004471">
    <property type="term" value="F:malate dehydrogenase (decarboxylating) (NAD+) activity"/>
    <property type="evidence" value="ECO:0007669"/>
    <property type="project" value="TreeGrafter"/>
</dbReference>
<dbReference type="Proteomes" id="UP001165065">
    <property type="component" value="Unassembled WGS sequence"/>
</dbReference>
<comment type="similarity">
    <text evidence="2">Belongs to the malic enzymes family.</text>
</comment>
<dbReference type="EMBL" id="BRYA01000399">
    <property type="protein sequence ID" value="GMI48455.1"/>
    <property type="molecule type" value="Genomic_DNA"/>
</dbReference>
<evidence type="ECO:0000259" key="9">
    <source>
        <dbReference type="SMART" id="SM01274"/>
    </source>
</evidence>
<dbReference type="PRINTS" id="PR00072">
    <property type="entry name" value="MALOXRDTASE"/>
</dbReference>
<feature type="binding site" evidence="7">
    <location>
        <position position="277"/>
    </location>
    <ligand>
        <name>a divalent metal cation</name>
        <dbReference type="ChEBI" id="CHEBI:60240"/>
    </ligand>
</feature>
<accession>A0A9W7GNB1</accession>
<evidence type="ECO:0000256" key="5">
    <source>
        <dbReference type="PIRSR" id="PIRSR000106-1"/>
    </source>
</evidence>
<feature type="binding site" evidence="7">
    <location>
        <position position="301"/>
    </location>
    <ligand>
        <name>a divalent metal cation</name>
        <dbReference type="ChEBI" id="CHEBI:60240"/>
    </ligand>
</feature>
<keyword evidence="4" id="KW-0560">Oxidoreductase</keyword>
<feature type="domain" description="Malic enzyme N-terminal" evidence="9">
    <location>
        <begin position="112"/>
        <end position="292"/>
    </location>
</feature>
<dbReference type="Gene3D" id="3.40.50.720">
    <property type="entry name" value="NAD(P)-binding Rossmann-like Domain"/>
    <property type="match status" value="1"/>
</dbReference>
<dbReference type="SMART" id="SM01274">
    <property type="entry name" value="malic"/>
    <property type="match status" value="1"/>
</dbReference>
<dbReference type="FunFam" id="3.40.50.720:FF:000182">
    <property type="entry name" value="NAD-dependent malic enzyme"/>
    <property type="match status" value="1"/>
</dbReference>
<organism evidence="10 11">
    <name type="scientific">Triparma columacea</name>
    <dbReference type="NCBI Taxonomy" id="722753"/>
    <lineage>
        <taxon>Eukaryota</taxon>
        <taxon>Sar</taxon>
        <taxon>Stramenopiles</taxon>
        <taxon>Ochrophyta</taxon>
        <taxon>Bolidophyceae</taxon>
        <taxon>Parmales</taxon>
        <taxon>Triparmaceae</taxon>
        <taxon>Triparma</taxon>
    </lineage>
</organism>
<dbReference type="GO" id="GO:0006108">
    <property type="term" value="P:malate metabolic process"/>
    <property type="evidence" value="ECO:0007669"/>
    <property type="project" value="TreeGrafter"/>
</dbReference>
<evidence type="ECO:0008006" key="12">
    <source>
        <dbReference type="Google" id="ProtNLM"/>
    </source>
</evidence>
<dbReference type="SUPFAM" id="SSF53223">
    <property type="entry name" value="Aminoacid dehydrogenase-like, N-terminal domain"/>
    <property type="match status" value="1"/>
</dbReference>
<dbReference type="InterPro" id="IPR012302">
    <property type="entry name" value="Malic_NAD-bd"/>
</dbReference>
<dbReference type="PIRSF" id="PIRSF000106">
    <property type="entry name" value="ME"/>
    <property type="match status" value="1"/>
</dbReference>
<feature type="active site" description="Proton acceptor" evidence="5">
    <location>
        <position position="206"/>
    </location>
</feature>
<evidence type="ECO:0000313" key="11">
    <source>
        <dbReference type="Proteomes" id="UP001165065"/>
    </source>
</evidence>
<gene>
    <name evidence="10" type="ORF">TrCOL_g6658</name>
</gene>
<dbReference type="GO" id="GO:0051287">
    <property type="term" value="F:NAD binding"/>
    <property type="evidence" value="ECO:0007669"/>
    <property type="project" value="InterPro"/>
</dbReference>
<dbReference type="InterPro" id="IPR046346">
    <property type="entry name" value="Aminoacid_DH-like_N_sf"/>
</dbReference>
<dbReference type="InterPro" id="IPR037062">
    <property type="entry name" value="Malic_N_dom_sf"/>
</dbReference>
<evidence type="ECO:0000256" key="2">
    <source>
        <dbReference type="ARBA" id="ARBA00008785"/>
    </source>
</evidence>
<reference evidence="11" key="1">
    <citation type="journal article" date="2023" name="Commun. Biol.">
        <title>Genome analysis of Parmales, the sister group of diatoms, reveals the evolutionary specialization of diatoms from phago-mixotrophs to photoautotrophs.</title>
        <authorList>
            <person name="Ban H."/>
            <person name="Sato S."/>
            <person name="Yoshikawa S."/>
            <person name="Yamada K."/>
            <person name="Nakamura Y."/>
            <person name="Ichinomiya M."/>
            <person name="Sato N."/>
            <person name="Blanc-Mathieu R."/>
            <person name="Endo H."/>
            <person name="Kuwata A."/>
            <person name="Ogata H."/>
        </authorList>
    </citation>
    <scope>NUCLEOTIDE SEQUENCE [LARGE SCALE GENOMIC DNA]</scope>
</reference>
<keyword evidence="3 7" id="KW-0479">Metal-binding</keyword>
<dbReference type="AlphaFoldDB" id="A0A9W7GNB1"/>
<dbReference type="SMART" id="SM00919">
    <property type="entry name" value="Malic_M"/>
    <property type="match status" value="1"/>
</dbReference>
<keyword evidence="11" id="KW-1185">Reference proteome</keyword>
<feature type="domain" description="Malic enzyme NAD-binding" evidence="8">
    <location>
        <begin position="302"/>
        <end position="556"/>
    </location>
</feature>
<dbReference type="SUPFAM" id="SSF51735">
    <property type="entry name" value="NAD(P)-binding Rossmann-fold domains"/>
    <property type="match status" value="1"/>
</dbReference>
<dbReference type="PANTHER" id="PTHR23406:SF32">
    <property type="entry name" value="NADP-DEPENDENT MALIC ENZYME"/>
    <property type="match status" value="1"/>
</dbReference>
<evidence type="ECO:0000256" key="7">
    <source>
        <dbReference type="PIRSR" id="PIRSR000106-3"/>
    </source>
</evidence>
<comment type="cofactor">
    <cofactor evidence="1">
        <name>Mn(2+)</name>
        <dbReference type="ChEBI" id="CHEBI:29035"/>
    </cofactor>
</comment>
<dbReference type="OrthoDB" id="5365701at2759"/>
<dbReference type="NCBIfam" id="NF010052">
    <property type="entry name" value="PRK13529.1"/>
    <property type="match status" value="1"/>
</dbReference>
<evidence type="ECO:0000256" key="4">
    <source>
        <dbReference type="ARBA" id="ARBA00023002"/>
    </source>
</evidence>
<dbReference type="GO" id="GO:0046872">
    <property type="term" value="F:metal ion binding"/>
    <property type="evidence" value="ECO:0007669"/>
    <property type="project" value="UniProtKB-KW"/>
</dbReference>
<dbReference type="InterPro" id="IPR001891">
    <property type="entry name" value="Malic_OxRdtase"/>
</dbReference>
<dbReference type="CDD" id="cd05312">
    <property type="entry name" value="NAD_bind_1_malic_enz"/>
    <property type="match status" value="1"/>
</dbReference>
<proteinExistence type="inferred from homology"/>
<dbReference type="PANTHER" id="PTHR23406">
    <property type="entry name" value="MALIC ENZYME-RELATED"/>
    <property type="match status" value="1"/>
</dbReference>
<protein>
    <recommendedName>
        <fullName evidence="12">Malic enzyme</fullName>
    </recommendedName>
</protein>
<comment type="caution">
    <text evidence="10">The sequence shown here is derived from an EMBL/GenBank/DDBJ whole genome shotgun (WGS) entry which is preliminary data.</text>
</comment>
<name>A0A9W7GNB1_9STRA</name>
<comment type="cofactor">
    <cofactor evidence="7">
        <name>Mg(2+)</name>
        <dbReference type="ChEBI" id="CHEBI:18420"/>
    </cofactor>
    <cofactor evidence="7">
        <name>Mn(2+)</name>
        <dbReference type="ChEBI" id="CHEBI:29035"/>
    </cofactor>
    <text evidence="7">Divalent metal cations. Prefers magnesium or manganese.</text>
</comment>
<dbReference type="Gene3D" id="3.40.50.10380">
    <property type="entry name" value="Malic enzyme, N-terminal domain"/>
    <property type="match status" value="1"/>
</dbReference>
<feature type="binding site" evidence="6">
    <location>
        <position position="188"/>
    </location>
    <ligand>
        <name>(S)-malate</name>
        <dbReference type="ChEBI" id="CHEBI:15589"/>
    </ligand>
</feature>
<feature type="binding site" evidence="6">
    <location>
        <position position="443"/>
    </location>
    <ligand>
        <name>(S)-malate</name>
        <dbReference type="ChEBI" id="CHEBI:15589"/>
    </ligand>
</feature>
<dbReference type="Pfam" id="PF00390">
    <property type="entry name" value="malic"/>
    <property type="match status" value="1"/>
</dbReference>
<evidence type="ECO:0000256" key="6">
    <source>
        <dbReference type="PIRSR" id="PIRSR000106-2"/>
    </source>
</evidence>
<feature type="binding site" evidence="6">
    <location>
        <position position="487"/>
    </location>
    <ligand>
        <name>(S)-malate</name>
        <dbReference type="ChEBI" id="CHEBI:15589"/>
    </ligand>
</feature>
<evidence type="ECO:0000313" key="10">
    <source>
        <dbReference type="EMBL" id="GMI48455.1"/>
    </source>
</evidence>
<evidence type="ECO:0000256" key="1">
    <source>
        <dbReference type="ARBA" id="ARBA00001936"/>
    </source>
</evidence>
<feature type="binding site" evidence="7">
    <location>
        <position position="278"/>
    </location>
    <ligand>
        <name>a divalent metal cation</name>
        <dbReference type="ChEBI" id="CHEBI:60240"/>
    </ligand>
</feature>
<feature type="active site" description="Proton donor" evidence="5">
    <location>
        <position position="135"/>
    </location>
</feature>
<dbReference type="GO" id="GO:0005739">
    <property type="term" value="C:mitochondrion"/>
    <property type="evidence" value="ECO:0007669"/>
    <property type="project" value="TreeGrafter"/>
</dbReference>
<sequence>MLSRRLLKSANYLRSPHLHARPLSTSDTNFDFSSLRRFKAPLQVPKRGVDILHDPLFNKGTAFKPGERDRLRFRGLLPPRRLTMEMQGERVMQEIKNCRTAIEQNKKIEDLHDRNETLYHRLLVDNIKFLAPIIYTPTVGQACKEFGTRFRKPRGMYFSKEDRGHMAAMVYNWPHRDVHVIVVTDGSRILGLGDLGANGMGIPIGKLSLYCAAGGIAPHRVLPVTIDVGTDNKELLEDPFYLGLKEPRLKGEEYFSVVDEFMQAVKHRWPKCLVQFEDFRSEVAQPLLNNYRDTHLCFNDDIQGTGATTLAGCLGALRAAGESVDSLGEQRILIAGAGSAGIGVAQVLRQAMIEQGVEEGKAKDCFFIADEHGLLTEDRDDLNNEQRAFARSEGRGMSLQDIAEKHSPTILLGLTAFGGLFKESLIRTMSSKTPRPIIFPLSNPTTSAECTAAQAYEWTDGTCVFASGSPFDPVTHAGKTYTPTQCNNMFVFPGIGLGATVCGAKTVTDRMLYVSAKALAEHLTEEELKEGKVFPQVEEIRNVSHKIACAVIREAWETGNQSKLGEKEMGDLENFVWSKMYDPQYVPIVEKPI</sequence>
<evidence type="ECO:0000256" key="3">
    <source>
        <dbReference type="ARBA" id="ARBA00022723"/>
    </source>
</evidence>